<organism evidence="2 3">
    <name type="scientific">Streptomyces angustmyceticus</name>
    <dbReference type="NCBI Taxonomy" id="285578"/>
    <lineage>
        <taxon>Bacteria</taxon>
        <taxon>Bacillati</taxon>
        <taxon>Actinomycetota</taxon>
        <taxon>Actinomycetes</taxon>
        <taxon>Kitasatosporales</taxon>
        <taxon>Streptomycetaceae</taxon>
        <taxon>Streptomyces</taxon>
    </lineage>
</organism>
<protein>
    <submittedName>
        <fullName evidence="2">Uncharacterized protein</fullName>
    </submittedName>
</protein>
<dbReference type="Proteomes" id="UP000325598">
    <property type="component" value="Unassembled WGS sequence"/>
</dbReference>
<proteinExistence type="predicted"/>
<feature type="compositionally biased region" description="Basic and acidic residues" evidence="1">
    <location>
        <begin position="39"/>
        <end position="57"/>
    </location>
</feature>
<name>A0A5J4LHM0_9ACTN</name>
<accession>A0A5J4LHM0</accession>
<evidence type="ECO:0000313" key="3">
    <source>
        <dbReference type="Proteomes" id="UP000325598"/>
    </source>
</evidence>
<comment type="caution">
    <text evidence="2">The sequence shown here is derived from an EMBL/GenBank/DDBJ whole genome shotgun (WGS) entry which is preliminary data.</text>
</comment>
<evidence type="ECO:0000256" key="1">
    <source>
        <dbReference type="SAM" id="MobiDB-lite"/>
    </source>
</evidence>
<keyword evidence="3" id="KW-1185">Reference proteome</keyword>
<feature type="region of interest" description="Disordered" evidence="1">
    <location>
        <begin position="1"/>
        <end position="64"/>
    </location>
</feature>
<sequence length="64" mass="7023">MLSAAPVARLREPYEAVPQTPPAVAGSPVAGTEEEPDVMGERSRQDRTQQRRMEHPGKRVGGRK</sequence>
<evidence type="ECO:0000313" key="2">
    <source>
        <dbReference type="EMBL" id="GES31532.1"/>
    </source>
</evidence>
<dbReference type="EMBL" id="BLAG01000010">
    <property type="protein sequence ID" value="GES31532.1"/>
    <property type="molecule type" value="Genomic_DNA"/>
</dbReference>
<reference evidence="2 3" key="1">
    <citation type="submission" date="2019-10" db="EMBL/GenBank/DDBJ databases">
        <title>Whole genome shotgun sequence of Streptomyces angustmyceticus NBRC 3934.</title>
        <authorList>
            <person name="Hosoyama A."/>
            <person name="Ichikawa N."/>
            <person name="Kimura A."/>
            <person name="Kitahashi Y."/>
            <person name="Komaki H."/>
            <person name="Uohara A."/>
        </authorList>
    </citation>
    <scope>NUCLEOTIDE SEQUENCE [LARGE SCALE GENOMIC DNA]</scope>
    <source>
        <strain evidence="2 3">NBRC 3934</strain>
    </source>
</reference>
<dbReference type="AlphaFoldDB" id="A0A5J4LHM0"/>
<gene>
    <name evidence="2" type="ORF">San01_40190</name>
</gene>